<keyword evidence="2" id="KW-1185">Reference proteome</keyword>
<dbReference type="EMBL" id="BX548175">
    <property type="protein sequence ID" value="CAX32037.1"/>
    <property type="molecule type" value="Genomic_DNA"/>
</dbReference>
<dbReference type="Proteomes" id="UP000001423">
    <property type="component" value="Chromosome"/>
</dbReference>
<accession>B9ERT6</accession>
<dbReference type="HOGENOM" id="CLU_213338_0_0_3"/>
<proteinExistence type="predicted"/>
<dbReference type="KEGG" id="pmt:PMT_2518"/>
<name>B9ERT6_PROMM</name>
<gene>
    <name evidence="1" type="ordered locus">PMT_2518</name>
</gene>
<dbReference type="AlphaFoldDB" id="B9ERT6"/>
<evidence type="ECO:0000313" key="1">
    <source>
        <dbReference type="EMBL" id="CAX32037.1"/>
    </source>
</evidence>
<evidence type="ECO:0000313" key="2">
    <source>
        <dbReference type="Proteomes" id="UP000001423"/>
    </source>
</evidence>
<sequence length="54" mass="6081">MITGRPMKGVPALQKTKRIYLQVDEARELSKKTPRRGLDGHGIPLVVRVLSPSW</sequence>
<dbReference type="eggNOG" id="ENOG50322QM">
    <property type="taxonomic scope" value="Bacteria"/>
</dbReference>
<reference evidence="1 2" key="1">
    <citation type="journal article" date="2003" name="Nature">
        <title>Genome divergence in two Prochlorococcus ecotypes reflects oceanic niche differentiation.</title>
        <authorList>
            <person name="Rocap G."/>
            <person name="Larimer F.W."/>
            <person name="Lamerdin J.E."/>
            <person name="Malfatti S."/>
            <person name="Chain P."/>
            <person name="Ahlgren N.A."/>
            <person name="Arellano A."/>
            <person name="Coleman M."/>
            <person name="Hauser L."/>
            <person name="Hess W.R."/>
            <person name="Johnson Z.I."/>
            <person name="Land M.L."/>
            <person name="Lindell D."/>
            <person name="Post A.F."/>
            <person name="Regala W."/>
            <person name="Shah M."/>
            <person name="Shaw S.L."/>
            <person name="Steglich C."/>
            <person name="Sullivan M.B."/>
            <person name="Ting C.S."/>
            <person name="Tolonen A."/>
            <person name="Webb E.A."/>
            <person name="Zinser E.R."/>
            <person name="Chisholm S.W."/>
        </authorList>
    </citation>
    <scope>NUCLEOTIDE SEQUENCE [LARGE SCALE GENOMIC DNA]</scope>
    <source>
        <strain evidence="2">MIT 9313</strain>
    </source>
</reference>
<protein>
    <submittedName>
        <fullName evidence="1">Uncharacterized protein</fullName>
    </submittedName>
</protein>
<organism evidence="1 2">
    <name type="scientific">Prochlorococcus marinus (strain MIT 9313)</name>
    <dbReference type="NCBI Taxonomy" id="74547"/>
    <lineage>
        <taxon>Bacteria</taxon>
        <taxon>Bacillati</taxon>
        <taxon>Cyanobacteriota</taxon>
        <taxon>Cyanophyceae</taxon>
        <taxon>Synechococcales</taxon>
        <taxon>Prochlorococcaceae</taxon>
        <taxon>Prochlorococcus</taxon>
    </lineage>
</organism>